<protein>
    <submittedName>
        <fullName evidence="3">Uncharacterized protein</fullName>
    </submittedName>
</protein>
<dbReference type="PANTHER" id="PTHR23412">
    <property type="entry name" value="STEREOCILIN RELATED"/>
    <property type="match status" value="1"/>
</dbReference>
<evidence type="ECO:0000313" key="3">
    <source>
        <dbReference type="Ensembl" id="ENSSGRP00000019478.1"/>
    </source>
</evidence>
<dbReference type="Ensembl" id="ENSSGRT00000021048.1">
    <property type="protein sequence ID" value="ENSSGRP00000019478.1"/>
    <property type="gene ID" value="ENSSGRG00000011793.1"/>
</dbReference>
<keyword evidence="1" id="KW-0732">Signal</keyword>
<keyword evidence="2" id="KW-0325">Glycoprotein</keyword>
<accession>A0A672L5B7</accession>
<dbReference type="InParanoid" id="A0A672L5B7"/>
<dbReference type="OMA" id="QVSKHIS"/>
<name>A0A672L5B7_SINGR</name>
<dbReference type="InterPro" id="IPR026664">
    <property type="entry name" value="Stereocilin-rel"/>
</dbReference>
<reference evidence="3" key="1">
    <citation type="submission" date="2025-08" db="UniProtKB">
        <authorList>
            <consortium name="Ensembl"/>
        </authorList>
    </citation>
    <scope>IDENTIFICATION</scope>
</reference>
<dbReference type="GO" id="GO:0007160">
    <property type="term" value="P:cell-matrix adhesion"/>
    <property type="evidence" value="ECO:0007669"/>
    <property type="project" value="TreeGrafter"/>
</dbReference>
<evidence type="ECO:0000256" key="1">
    <source>
        <dbReference type="ARBA" id="ARBA00022729"/>
    </source>
</evidence>
<proteinExistence type="predicted"/>
<evidence type="ECO:0000256" key="2">
    <source>
        <dbReference type="ARBA" id="ARBA00023180"/>
    </source>
</evidence>
<keyword evidence="4" id="KW-1185">Reference proteome</keyword>
<dbReference type="Proteomes" id="UP000472262">
    <property type="component" value="Unassembled WGS sequence"/>
</dbReference>
<dbReference type="GO" id="GO:0009986">
    <property type="term" value="C:cell surface"/>
    <property type="evidence" value="ECO:0007669"/>
    <property type="project" value="TreeGrafter"/>
</dbReference>
<organism evidence="3 4">
    <name type="scientific">Sinocyclocheilus grahami</name>
    <name type="common">Dianchi golden-line fish</name>
    <name type="synonym">Barbus grahami</name>
    <dbReference type="NCBI Taxonomy" id="75366"/>
    <lineage>
        <taxon>Eukaryota</taxon>
        <taxon>Metazoa</taxon>
        <taxon>Chordata</taxon>
        <taxon>Craniata</taxon>
        <taxon>Vertebrata</taxon>
        <taxon>Euteleostomi</taxon>
        <taxon>Actinopterygii</taxon>
        <taxon>Neopterygii</taxon>
        <taxon>Teleostei</taxon>
        <taxon>Ostariophysi</taxon>
        <taxon>Cypriniformes</taxon>
        <taxon>Cyprinidae</taxon>
        <taxon>Cyprininae</taxon>
        <taxon>Sinocyclocheilus</taxon>
    </lineage>
</organism>
<evidence type="ECO:0000313" key="4">
    <source>
        <dbReference type="Proteomes" id="UP000472262"/>
    </source>
</evidence>
<dbReference type="AlphaFoldDB" id="A0A672L5B7"/>
<sequence length="422" mass="46270">MLNASCLSFKKFVSVMAKYNYSAAEFSPSNIYGSILVYLNTSSGSTPKCYNTSNPDLNSTAWFADYISVFLSFITLDNLLQFGSIQPFLVNLENLQLFGQTSVPDDVMEHYVTLLFETNPSFSAYYLPLKFRCLAPASSFLQLSPEQLKIISSSIHQNCTDVLPDVSAALASNVEVLTVDTIEALGQSSTGLSTAQISGAGGNVLLNVLSVLRLVQGWNLDQAMMIIQTLLSSGVYQINHAVSLQNLGSLIIGVQSSIFRVISGEIFLEAMKSELFVTNVIGAPVIVQQTIVSQIIAVNSSFDAIITNVPDLMATEIPRIFLLDVPQSSAAAQAVNRKKWKHEQAVLIFETVAAQFSNPDDMSFQVLQGFTCSRIQSFSTSKVLSLIRGCRRRANQMLVLQESQVSKHISHRLLLLNLKTNH</sequence>
<reference evidence="3" key="2">
    <citation type="submission" date="2025-09" db="UniProtKB">
        <authorList>
            <consortium name="Ensembl"/>
        </authorList>
    </citation>
    <scope>IDENTIFICATION</scope>
</reference>
<dbReference type="PANTHER" id="PTHR23412:SF6">
    <property type="entry name" value="MESOTHELIN"/>
    <property type="match status" value="1"/>
</dbReference>